<organism evidence="7 8">
    <name type="scientific">Caballeronia arvi</name>
    <dbReference type="NCBI Taxonomy" id="1777135"/>
    <lineage>
        <taxon>Bacteria</taxon>
        <taxon>Pseudomonadati</taxon>
        <taxon>Pseudomonadota</taxon>
        <taxon>Betaproteobacteria</taxon>
        <taxon>Burkholderiales</taxon>
        <taxon>Burkholderiaceae</taxon>
        <taxon>Caballeronia</taxon>
    </lineage>
</organism>
<evidence type="ECO:0000313" key="8">
    <source>
        <dbReference type="Proteomes" id="UP000055019"/>
    </source>
</evidence>
<feature type="region of interest" description="Disordered" evidence="5">
    <location>
        <begin position="44"/>
        <end position="74"/>
    </location>
</feature>
<dbReference type="SUPFAM" id="SSF81273">
    <property type="entry name" value="H-NS histone-like proteins"/>
    <property type="match status" value="3"/>
</dbReference>
<keyword evidence="4" id="KW-0238">DNA-binding</keyword>
<evidence type="ECO:0000313" key="7">
    <source>
        <dbReference type="EMBL" id="SAL86156.1"/>
    </source>
</evidence>
<sequence>MATLESIEARIAKLQAQAEAITKKQSAGVIAQIHSLMAEHGLTVDDLGSKSDGRRATSSAATKTTEGKGASNAKYRDLKSGATWSGHGRAPGWIAGARNRDKFLIDGSSTSTPPATNQAAKNAAKPGDYLRGPQPALYRDPKSGATWSGRGRAPGWLASAKNRDKFLIDSSAGSAPVDGEKAAKPRNYVRGKQLAMYRDPKSGAEWSGRGKAPGWLAGARDRTKFLIDGAATSVADAKKSTPKAAAANKAAAKKATATESAKKAVATKASATSAKTPGGKGASAKKSTSAAKKVLRVGSKKAAATKVGAKKSGGKVIVEKAADSTPLPPAMSTSEVDAVA</sequence>
<comment type="similarity">
    <text evidence="2">Belongs to the histone-like protein H-NS family.</text>
</comment>
<evidence type="ECO:0000256" key="4">
    <source>
        <dbReference type="ARBA" id="ARBA00023125"/>
    </source>
</evidence>
<reference evidence="7" key="1">
    <citation type="submission" date="2016-01" db="EMBL/GenBank/DDBJ databases">
        <authorList>
            <person name="Peeters C."/>
        </authorList>
    </citation>
    <scope>NUCLEOTIDE SEQUENCE [LARGE SCALE GENOMIC DNA]</scope>
    <source>
        <strain evidence="7">LMG 29317</strain>
    </source>
</reference>
<dbReference type="Gene3D" id="4.10.430.30">
    <property type="match status" value="3"/>
</dbReference>
<dbReference type="SMART" id="SM00528">
    <property type="entry name" value="HNS"/>
    <property type="match status" value="3"/>
</dbReference>
<evidence type="ECO:0000256" key="1">
    <source>
        <dbReference type="ARBA" id="ARBA00004453"/>
    </source>
</evidence>
<protein>
    <submittedName>
        <fullName evidence="7">HNS-like transcriptional regulator</fullName>
    </submittedName>
</protein>
<gene>
    <name evidence="7" type="ORF">AWB74_07587</name>
</gene>
<feature type="domain" description="DNA-binding protein H-NS-like C-terminal" evidence="6">
    <location>
        <begin position="183"/>
        <end position="227"/>
    </location>
</feature>
<keyword evidence="3" id="KW-0963">Cytoplasm</keyword>
<comment type="caution">
    <text evidence="7">The sequence shown here is derived from an EMBL/GenBank/DDBJ whole genome shotgun (WGS) entry which is preliminary data.</text>
</comment>
<dbReference type="OrthoDB" id="5297879at2"/>
<dbReference type="Pfam" id="PF00816">
    <property type="entry name" value="Histone_HNS"/>
    <property type="match status" value="3"/>
</dbReference>
<evidence type="ECO:0000259" key="6">
    <source>
        <dbReference type="SMART" id="SM00528"/>
    </source>
</evidence>
<comment type="subcellular location">
    <subcellularLocation>
        <location evidence="1">Cytoplasm</location>
        <location evidence="1">Nucleoid</location>
    </subcellularLocation>
</comment>
<keyword evidence="8" id="KW-1185">Reference proteome</keyword>
<evidence type="ECO:0000256" key="5">
    <source>
        <dbReference type="SAM" id="MobiDB-lite"/>
    </source>
</evidence>
<dbReference type="AlphaFoldDB" id="A0A158KYC3"/>
<feature type="compositionally biased region" description="Low complexity" evidence="5">
    <location>
        <begin position="254"/>
        <end position="292"/>
    </location>
</feature>
<feature type="domain" description="DNA-binding protein H-NS-like C-terminal" evidence="6">
    <location>
        <begin position="128"/>
        <end position="168"/>
    </location>
</feature>
<dbReference type="InterPro" id="IPR027444">
    <property type="entry name" value="H-NS_C_dom"/>
</dbReference>
<dbReference type="EMBL" id="FCOM02000069">
    <property type="protein sequence ID" value="SAL86156.1"/>
    <property type="molecule type" value="Genomic_DNA"/>
</dbReference>
<dbReference type="Proteomes" id="UP000055019">
    <property type="component" value="Unassembled WGS sequence"/>
</dbReference>
<accession>A0A158KYC3</accession>
<evidence type="ECO:0000256" key="3">
    <source>
        <dbReference type="ARBA" id="ARBA00022490"/>
    </source>
</evidence>
<name>A0A158KYC3_9BURK</name>
<proteinExistence type="inferred from homology"/>
<dbReference type="GO" id="GO:0003677">
    <property type="term" value="F:DNA binding"/>
    <property type="evidence" value="ECO:0007669"/>
    <property type="project" value="UniProtKB-KW"/>
</dbReference>
<dbReference type="RefSeq" id="WP_087039420.1">
    <property type="nucleotide sequence ID" value="NZ_FCOM02000069.1"/>
</dbReference>
<feature type="compositionally biased region" description="Polar residues" evidence="5">
    <location>
        <begin position="331"/>
        <end position="340"/>
    </location>
</feature>
<dbReference type="PANTHER" id="PTHR38097:SF2">
    <property type="entry name" value="DNA-BINDING PROTEIN STPA"/>
    <property type="match status" value="1"/>
</dbReference>
<evidence type="ECO:0000256" key="2">
    <source>
        <dbReference type="ARBA" id="ARBA00010610"/>
    </source>
</evidence>
<dbReference type="PANTHER" id="PTHR38097">
    <property type="match status" value="1"/>
</dbReference>
<feature type="domain" description="DNA-binding protein H-NS-like C-terminal" evidence="6">
    <location>
        <begin position="65"/>
        <end position="105"/>
    </location>
</feature>
<dbReference type="GO" id="GO:0009295">
    <property type="term" value="C:nucleoid"/>
    <property type="evidence" value="ECO:0007669"/>
    <property type="project" value="UniProtKB-SubCell"/>
</dbReference>
<feature type="compositionally biased region" description="Polar residues" evidence="5">
    <location>
        <begin position="107"/>
        <end position="120"/>
    </location>
</feature>
<feature type="region of interest" description="Disordered" evidence="5">
    <location>
        <begin position="104"/>
        <end position="149"/>
    </location>
</feature>
<feature type="region of interest" description="Disordered" evidence="5">
    <location>
        <begin position="254"/>
        <end position="340"/>
    </location>
</feature>